<evidence type="ECO:0000313" key="1">
    <source>
        <dbReference type="EMBL" id="KAK8219865.1"/>
    </source>
</evidence>
<evidence type="ECO:0000313" key="2">
    <source>
        <dbReference type="Proteomes" id="UP001320706"/>
    </source>
</evidence>
<gene>
    <name evidence="1" type="ORF">M8818_000839</name>
</gene>
<accession>A0ACC3SQ37</accession>
<comment type="caution">
    <text evidence="1">The sequence shown here is derived from an EMBL/GenBank/DDBJ whole genome shotgun (WGS) entry which is preliminary data.</text>
</comment>
<keyword evidence="2" id="KW-1185">Reference proteome</keyword>
<dbReference type="Proteomes" id="UP001320706">
    <property type="component" value="Unassembled WGS sequence"/>
</dbReference>
<organism evidence="1 2">
    <name type="scientific">Zalaria obscura</name>
    <dbReference type="NCBI Taxonomy" id="2024903"/>
    <lineage>
        <taxon>Eukaryota</taxon>
        <taxon>Fungi</taxon>
        <taxon>Dikarya</taxon>
        <taxon>Ascomycota</taxon>
        <taxon>Pezizomycotina</taxon>
        <taxon>Dothideomycetes</taxon>
        <taxon>Dothideomycetidae</taxon>
        <taxon>Dothideales</taxon>
        <taxon>Zalariaceae</taxon>
        <taxon>Zalaria</taxon>
    </lineage>
</organism>
<sequence length="551" mass="60651">MAARPSDPKALLWAYELKRQHTFLLERIDKLEASNQAYDAELKDVQLSTKSINAVDLAKLNARVGTVEQDSKNLRSRLNTSSEEHAEELTSRVEDVEKLKLRVKELEHGKKDVDQERKKAFNKEKALLKRIGDLEIARQSEREALQALETTVESLGVGLFERQMEHFARDMGEAHGNVMKLEGRVKTLESRLRGRITDSDSRHPTVESLKHRVAEKRAVPKAAPVPLNIPCPPVSHAPISSMSRSDWTSQKESDAIPHDSNTFRPPAAPKQLLQSKTSNNVRPLIASDGLTHYTNKVGIDFKPPPTKKRRIIEQPPDSQPRRSDRIAKKGEHSQVAGGPAKRPEPQRPATSYMPLTSGTLLSSTASATREVRPKNTEQAAPESSLGTTRGTGPRDTISPTVRAAAARSALLTRPATRPSTAQASSGRNGRAQKTQGENTAIFLNLVGYQPKVADATLSGLARRTDVSDSKASSLRPINVLQPGSLNMGTSTRSGSQPERPKATLQNKLVQDSARSIIEVTRSPEIAPLVQAGLPRRRKRRHISQPPSDLEE</sequence>
<proteinExistence type="predicted"/>
<dbReference type="EMBL" id="JAMKPW020000003">
    <property type="protein sequence ID" value="KAK8219865.1"/>
    <property type="molecule type" value="Genomic_DNA"/>
</dbReference>
<name>A0ACC3SQ37_9PEZI</name>
<protein>
    <submittedName>
        <fullName evidence="1">Uncharacterized protein</fullName>
    </submittedName>
</protein>
<reference evidence="1" key="1">
    <citation type="submission" date="2024-02" db="EMBL/GenBank/DDBJ databases">
        <title>Metagenome Assembled Genome of Zalaria obscura JY119.</title>
        <authorList>
            <person name="Vighnesh L."/>
            <person name="Jagadeeshwari U."/>
            <person name="Venkata Ramana C."/>
            <person name="Sasikala C."/>
        </authorList>
    </citation>
    <scope>NUCLEOTIDE SEQUENCE</scope>
    <source>
        <strain evidence="1">JY119</strain>
    </source>
</reference>